<evidence type="ECO:0000313" key="1">
    <source>
        <dbReference type="EMBL" id="GIY78231.1"/>
    </source>
</evidence>
<dbReference type="Proteomes" id="UP001054837">
    <property type="component" value="Unassembled WGS sequence"/>
</dbReference>
<sequence>MKDFYEALRATSRANIIYLSDILTEILRKKDIVNMEQNVILPDKSLGRHWGWGGVGMAPNGNTIPGQFHTYIDPGTGIGFESSPISKDLTLS</sequence>
<evidence type="ECO:0008006" key="3">
    <source>
        <dbReference type="Google" id="ProtNLM"/>
    </source>
</evidence>
<protein>
    <recommendedName>
        <fullName evidence="3">Beta-lactamase-related domain-containing protein</fullName>
    </recommendedName>
</protein>
<comment type="caution">
    <text evidence="1">The sequence shown here is derived from an EMBL/GenBank/DDBJ whole genome shotgun (WGS) entry which is preliminary data.</text>
</comment>
<dbReference type="EMBL" id="BPLQ01014215">
    <property type="protein sequence ID" value="GIY78231.1"/>
    <property type="molecule type" value="Genomic_DNA"/>
</dbReference>
<reference evidence="1 2" key="1">
    <citation type="submission" date="2021-06" db="EMBL/GenBank/DDBJ databases">
        <title>Caerostris darwini draft genome.</title>
        <authorList>
            <person name="Kono N."/>
            <person name="Arakawa K."/>
        </authorList>
    </citation>
    <scope>NUCLEOTIDE SEQUENCE [LARGE SCALE GENOMIC DNA]</scope>
</reference>
<gene>
    <name evidence="1" type="ORF">CDAR_10941</name>
</gene>
<evidence type="ECO:0000313" key="2">
    <source>
        <dbReference type="Proteomes" id="UP001054837"/>
    </source>
</evidence>
<proteinExistence type="predicted"/>
<organism evidence="1 2">
    <name type="scientific">Caerostris darwini</name>
    <dbReference type="NCBI Taxonomy" id="1538125"/>
    <lineage>
        <taxon>Eukaryota</taxon>
        <taxon>Metazoa</taxon>
        <taxon>Ecdysozoa</taxon>
        <taxon>Arthropoda</taxon>
        <taxon>Chelicerata</taxon>
        <taxon>Arachnida</taxon>
        <taxon>Araneae</taxon>
        <taxon>Araneomorphae</taxon>
        <taxon>Entelegynae</taxon>
        <taxon>Araneoidea</taxon>
        <taxon>Araneidae</taxon>
        <taxon>Caerostris</taxon>
    </lineage>
</organism>
<accession>A0AAV4W649</accession>
<name>A0AAV4W649_9ARAC</name>
<keyword evidence="2" id="KW-1185">Reference proteome</keyword>
<dbReference type="AlphaFoldDB" id="A0AAV4W649"/>